<dbReference type="PANTHER" id="PTHR23309">
    <property type="entry name" value="3-HYDROXYACYL-COA DEHYROGENASE"/>
    <property type="match status" value="1"/>
</dbReference>
<feature type="domain" description="3-hydroxyacyl-CoA dehydrogenase C-terminal" evidence="4">
    <location>
        <begin position="12"/>
        <end position="87"/>
    </location>
</feature>
<evidence type="ECO:0000256" key="2">
    <source>
        <dbReference type="ARBA" id="ARBA00023239"/>
    </source>
</evidence>
<organism evidence="5 6">
    <name type="scientific">Tateyamaria armeniaca</name>
    <dbReference type="NCBI Taxonomy" id="2518930"/>
    <lineage>
        <taxon>Bacteria</taxon>
        <taxon>Pseudomonadati</taxon>
        <taxon>Pseudomonadota</taxon>
        <taxon>Alphaproteobacteria</taxon>
        <taxon>Rhodobacterales</taxon>
        <taxon>Roseobacteraceae</taxon>
        <taxon>Tateyamaria</taxon>
    </lineage>
</organism>
<evidence type="ECO:0000259" key="4">
    <source>
        <dbReference type="Pfam" id="PF00725"/>
    </source>
</evidence>
<dbReference type="SUPFAM" id="SSF48179">
    <property type="entry name" value="6-phosphogluconate dehydrogenase C-terminal domain-like"/>
    <property type="match status" value="1"/>
</dbReference>
<dbReference type="Proteomes" id="UP001627408">
    <property type="component" value="Unassembled WGS sequence"/>
</dbReference>
<gene>
    <name evidence="5" type="ORF">ACERZ8_08180</name>
</gene>
<accession>A0ABW8UV62</accession>
<dbReference type="RefSeq" id="WP_407591741.1">
    <property type="nucleotide sequence ID" value="NZ_JBHDIY010000002.1"/>
</dbReference>
<keyword evidence="1" id="KW-0413">Isomerase</keyword>
<keyword evidence="6" id="KW-1185">Reference proteome</keyword>
<sequence length="158" mass="17115">MSHAIAPLQDAFWQACEQMLMDHTNPWELDEALVAWGYGLGPCEAQDLVGLDVVLGARAGSTPAPILGRMVAEGRLGKKAGWGYYRYPGGGGAVIDPLIEDLIREEAHFAKRVRDELEGTDLVARLHDIMRAALLADPASTIALLHFPKDRLAELSAA</sequence>
<protein>
    <submittedName>
        <fullName evidence="5">3-hydroxyacyl-CoA dehydrogenase family protein</fullName>
    </submittedName>
</protein>
<dbReference type="InterPro" id="IPR008927">
    <property type="entry name" value="6-PGluconate_DH-like_C_sf"/>
</dbReference>
<evidence type="ECO:0000313" key="6">
    <source>
        <dbReference type="Proteomes" id="UP001627408"/>
    </source>
</evidence>
<keyword evidence="2" id="KW-0456">Lyase</keyword>
<evidence type="ECO:0000256" key="3">
    <source>
        <dbReference type="ARBA" id="ARBA00023268"/>
    </source>
</evidence>
<dbReference type="EMBL" id="JBHDIY010000002">
    <property type="protein sequence ID" value="MFL4469841.1"/>
    <property type="molecule type" value="Genomic_DNA"/>
</dbReference>
<name>A0ABW8UV62_9RHOB</name>
<comment type="caution">
    <text evidence="5">The sequence shown here is derived from an EMBL/GenBank/DDBJ whole genome shotgun (WGS) entry which is preliminary data.</text>
</comment>
<evidence type="ECO:0000256" key="1">
    <source>
        <dbReference type="ARBA" id="ARBA00023235"/>
    </source>
</evidence>
<dbReference type="InterPro" id="IPR006108">
    <property type="entry name" value="3HC_DH_C"/>
</dbReference>
<reference evidence="5 6" key="1">
    <citation type="submission" date="2024-08" db="EMBL/GenBank/DDBJ databases">
        <title>Tateyamaria sp. nov., isolated from marine algae.</title>
        <authorList>
            <person name="Choi B.J."/>
            <person name="Kim J.M."/>
            <person name="Lee J.K."/>
            <person name="Choi D.G."/>
            <person name="Bayburt H."/>
            <person name="Baek J.H."/>
            <person name="Han D.M."/>
            <person name="Jeon C.O."/>
        </authorList>
    </citation>
    <scope>NUCLEOTIDE SEQUENCE [LARGE SCALE GENOMIC DNA]</scope>
    <source>
        <strain evidence="5 6">KMU-156</strain>
    </source>
</reference>
<proteinExistence type="predicted"/>
<evidence type="ECO:0000313" key="5">
    <source>
        <dbReference type="EMBL" id="MFL4469841.1"/>
    </source>
</evidence>
<dbReference type="Pfam" id="PF00725">
    <property type="entry name" value="3HCDH"/>
    <property type="match status" value="1"/>
</dbReference>
<dbReference type="Gene3D" id="1.10.1040.50">
    <property type="match status" value="1"/>
</dbReference>
<keyword evidence="3" id="KW-0511">Multifunctional enzyme</keyword>